<proteinExistence type="predicted"/>
<accession>A0ABV9NFI2</accession>
<dbReference type="Proteomes" id="UP001595892">
    <property type="component" value="Unassembled WGS sequence"/>
</dbReference>
<sequence>MTRRRPSAVEVARQLAHMRAAIAECGRHHDEREIREAARHLGREGCLPDRQLQLAPQRREEAK</sequence>
<evidence type="ECO:0000313" key="1">
    <source>
        <dbReference type="EMBL" id="MFC4727127.1"/>
    </source>
</evidence>
<name>A0ABV9NFI2_9GAMM</name>
<gene>
    <name evidence="1" type="ORF">ACFO3Q_02955</name>
</gene>
<dbReference type="EMBL" id="JBHSGG010000003">
    <property type="protein sequence ID" value="MFC4727127.1"/>
    <property type="molecule type" value="Genomic_DNA"/>
</dbReference>
<dbReference type="RefSeq" id="WP_377003131.1">
    <property type="nucleotide sequence ID" value="NZ_JBHSGG010000003.1"/>
</dbReference>
<protein>
    <submittedName>
        <fullName evidence="1">Uncharacterized protein</fullName>
    </submittedName>
</protein>
<reference evidence="2" key="1">
    <citation type="journal article" date="2019" name="Int. J. Syst. Evol. Microbiol.">
        <title>The Global Catalogue of Microorganisms (GCM) 10K type strain sequencing project: providing services to taxonomists for standard genome sequencing and annotation.</title>
        <authorList>
            <consortium name="The Broad Institute Genomics Platform"/>
            <consortium name="The Broad Institute Genome Sequencing Center for Infectious Disease"/>
            <person name="Wu L."/>
            <person name="Ma J."/>
        </authorList>
    </citation>
    <scope>NUCLEOTIDE SEQUENCE [LARGE SCALE GENOMIC DNA]</scope>
    <source>
        <strain evidence="2">CGMCC 1.13574</strain>
    </source>
</reference>
<evidence type="ECO:0000313" key="2">
    <source>
        <dbReference type="Proteomes" id="UP001595892"/>
    </source>
</evidence>
<keyword evidence="2" id="KW-1185">Reference proteome</keyword>
<organism evidence="1 2">
    <name type="scientific">Coralloluteibacterium thermophilum</name>
    <dbReference type="NCBI Taxonomy" id="2707049"/>
    <lineage>
        <taxon>Bacteria</taxon>
        <taxon>Pseudomonadati</taxon>
        <taxon>Pseudomonadota</taxon>
        <taxon>Gammaproteobacteria</taxon>
        <taxon>Lysobacterales</taxon>
        <taxon>Lysobacteraceae</taxon>
        <taxon>Coralloluteibacterium</taxon>
    </lineage>
</organism>
<comment type="caution">
    <text evidence="1">The sequence shown here is derived from an EMBL/GenBank/DDBJ whole genome shotgun (WGS) entry which is preliminary data.</text>
</comment>